<evidence type="ECO:0000313" key="4">
    <source>
        <dbReference type="EMBL" id="GEK83035.1"/>
    </source>
</evidence>
<organism evidence="4 5">
    <name type="scientific">Frigoribacterium faeni</name>
    <dbReference type="NCBI Taxonomy" id="145483"/>
    <lineage>
        <taxon>Bacteria</taxon>
        <taxon>Bacillati</taxon>
        <taxon>Actinomycetota</taxon>
        <taxon>Actinomycetes</taxon>
        <taxon>Micrococcales</taxon>
        <taxon>Microbacteriaceae</taxon>
        <taxon>Frigoribacterium</taxon>
    </lineage>
</organism>
<dbReference type="PANTHER" id="PTHR30576">
    <property type="entry name" value="COLANIC BIOSYNTHESIS UDP-GLUCOSE LIPID CARRIER TRANSFERASE"/>
    <property type="match status" value="1"/>
</dbReference>
<comment type="caution">
    <text evidence="4">The sequence shown here is derived from an EMBL/GenBank/DDBJ whole genome shotgun (WGS) entry which is preliminary data.</text>
</comment>
<accession>A0ABQ0UQ61</accession>
<keyword evidence="2" id="KW-1133">Transmembrane helix</keyword>
<dbReference type="Pfam" id="PF02397">
    <property type="entry name" value="Bac_transf"/>
    <property type="match status" value="1"/>
</dbReference>
<feature type="transmembrane region" description="Helical" evidence="2">
    <location>
        <begin position="40"/>
        <end position="64"/>
    </location>
</feature>
<evidence type="ECO:0000256" key="2">
    <source>
        <dbReference type="SAM" id="Phobius"/>
    </source>
</evidence>
<keyword evidence="2" id="KW-0812">Transmembrane</keyword>
<dbReference type="InterPro" id="IPR003362">
    <property type="entry name" value="Bact_transf"/>
</dbReference>
<evidence type="ECO:0000259" key="3">
    <source>
        <dbReference type="Pfam" id="PF02397"/>
    </source>
</evidence>
<evidence type="ECO:0000313" key="5">
    <source>
        <dbReference type="Proteomes" id="UP000321154"/>
    </source>
</evidence>
<sequence>MTATPLRPRPTRRPTGPRVLAGDTTIPAVRRHPHRLTKRLIDLVGAVLLTIVVLPLAVLVAAAIRLDSRGPVFYRQERVGLDGRPFSMVKFRSMHVDADRLRAELRLANEAAGPLFKLRHDPRVTSVGRLLRRYSLDELPQLWNILRGDMSLVGPRPALVHEVEGYCDRARQRLLVVPGLTGPWQVGGRSDLDWDDGIALDLSYVHDWTPATDAIVLARTVRAVVRPVGAY</sequence>
<dbReference type="EMBL" id="BJUV01000010">
    <property type="protein sequence ID" value="GEK83035.1"/>
    <property type="molecule type" value="Genomic_DNA"/>
</dbReference>
<keyword evidence="2" id="KW-0472">Membrane</keyword>
<keyword evidence="5" id="KW-1185">Reference proteome</keyword>
<protein>
    <recommendedName>
        <fullName evidence="3">Bacterial sugar transferase domain-containing protein</fullName>
    </recommendedName>
</protein>
<dbReference type="PANTHER" id="PTHR30576:SF10">
    <property type="entry name" value="SLL5057 PROTEIN"/>
    <property type="match status" value="1"/>
</dbReference>
<comment type="similarity">
    <text evidence="1">Belongs to the bacterial sugar transferase family.</text>
</comment>
<name>A0ABQ0UQ61_9MICO</name>
<proteinExistence type="inferred from homology"/>
<reference evidence="4 5" key="1">
    <citation type="submission" date="2019-07" db="EMBL/GenBank/DDBJ databases">
        <title>Whole genome shotgun sequence of Frigoribacterium faeni NBRC 103066.</title>
        <authorList>
            <person name="Hosoyama A."/>
            <person name="Uohara A."/>
            <person name="Ohji S."/>
            <person name="Ichikawa N."/>
        </authorList>
    </citation>
    <scope>NUCLEOTIDE SEQUENCE [LARGE SCALE GENOMIC DNA]</scope>
    <source>
        <strain evidence="4 5">NBRC 103066</strain>
    </source>
</reference>
<dbReference type="Proteomes" id="UP000321154">
    <property type="component" value="Unassembled WGS sequence"/>
</dbReference>
<dbReference type="RefSeq" id="WP_146854278.1">
    <property type="nucleotide sequence ID" value="NZ_BAAAHR010000003.1"/>
</dbReference>
<feature type="domain" description="Bacterial sugar transferase" evidence="3">
    <location>
        <begin position="38"/>
        <end position="225"/>
    </location>
</feature>
<gene>
    <name evidence="4" type="ORF">FFA01_13440</name>
</gene>
<evidence type="ECO:0000256" key="1">
    <source>
        <dbReference type="ARBA" id="ARBA00006464"/>
    </source>
</evidence>